<dbReference type="Pfam" id="PF00300">
    <property type="entry name" value="His_Phos_1"/>
    <property type="match status" value="1"/>
</dbReference>
<reference evidence="1 2" key="1">
    <citation type="journal article" date="2009" name="Int. J. Syst. Evol. Microbiol.">
        <title>Nocardioides caeni sp. nov., isolated from wastewater.</title>
        <authorList>
            <person name="Yoon J.H."/>
            <person name="Kang S.J."/>
            <person name="Park S."/>
            <person name="Kim W."/>
            <person name="Oh T.K."/>
        </authorList>
    </citation>
    <scope>NUCLEOTIDE SEQUENCE [LARGE SCALE GENOMIC DNA]</scope>
    <source>
        <strain evidence="1 2">DSM 23134</strain>
    </source>
</reference>
<name>A0A4S8NE35_9ACTN</name>
<dbReference type="Gene3D" id="3.40.50.1240">
    <property type="entry name" value="Phosphoglycerate mutase-like"/>
    <property type="match status" value="1"/>
</dbReference>
<comment type="caution">
    <text evidence="1">The sequence shown here is derived from an EMBL/GenBank/DDBJ whole genome shotgun (WGS) entry which is preliminary data.</text>
</comment>
<dbReference type="Proteomes" id="UP000307087">
    <property type="component" value="Unassembled WGS sequence"/>
</dbReference>
<proteinExistence type="predicted"/>
<dbReference type="InterPro" id="IPR029033">
    <property type="entry name" value="His_PPase_superfam"/>
</dbReference>
<organism evidence="1 2">
    <name type="scientific">Nocardioides caeni</name>
    <dbReference type="NCBI Taxonomy" id="574700"/>
    <lineage>
        <taxon>Bacteria</taxon>
        <taxon>Bacillati</taxon>
        <taxon>Actinomycetota</taxon>
        <taxon>Actinomycetes</taxon>
        <taxon>Propionibacteriales</taxon>
        <taxon>Nocardioidaceae</taxon>
        <taxon>Nocardioides</taxon>
    </lineage>
</organism>
<dbReference type="PANTHER" id="PTHR47623:SF1">
    <property type="entry name" value="OS09G0287300 PROTEIN"/>
    <property type="match status" value="1"/>
</dbReference>
<dbReference type="EMBL" id="STGW01000005">
    <property type="protein sequence ID" value="THV13194.1"/>
    <property type="molecule type" value="Genomic_DNA"/>
</dbReference>
<dbReference type="RefSeq" id="WP_136562655.1">
    <property type="nucleotide sequence ID" value="NZ_BAABLS010000010.1"/>
</dbReference>
<dbReference type="PANTHER" id="PTHR47623">
    <property type="entry name" value="OS09G0287300 PROTEIN"/>
    <property type="match status" value="1"/>
</dbReference>
<evidence type="ECO:0000313" key="2">
    <source>
        <dbReference type="Proteomes" id="UP000307087"/>
    </source>
</evidence>
<dbReference type="InterPro" id="IPR013078">
    <property type="entry name" value="His_Pase_superF_clade-1"/>
</dbReference>
<keyword evidence="2" id="KW-1185">Reference proteome</keyword>
<dbReference type="AlphaFoldDB" id="A0A4S8NE35"/>
<gene>
    <name evidence="1" type="ORF">E9934_09450</name>
</gene>
<protein>
    <submittedName>
        <fullName evidence="1">Histidine phosphatase family protein</fullName>
    </submittedName>
</protein>
<accession>A0A4S8NE35</accession>
<dbReference type="SUPFAM" id="SSF53254">
    <property type="entry name" value="Phosphoglycerate mutase-like"/>
    <property type="match status" value="1"/>
</dbReference>
<evidence type="ECO:0000313" key="1">
    <source>
        <dbReference type="EMBL" id="THV13194.1"/>
    </source>
</evidence>
<dbReference type="SMART" id="SM00855">
    <property type="entry name" value="PGAM"/>
    <property type="match status" value="1"/>
</dbReference>
<dbReference type="CDD" id="cd07067">
    <property type="entry name" value="HP_PGM_like"/>
    <property type="match status" value="1"/>
</dbReference>
<sequence>MQTTRRLVLLRHAQAESFAASDAERPLTDRGRADAAELGRWLAASGLVADEAWVSDATRTRQTWAELAATASWAVAPHYDGSLYVTDEEGVLEILRATADEVTTTVVVGHNPTIGMLTQLLDDGDGAPEDGPEGGSFPTATAAVFEIAGEWAELGPMSGRLTHFHVARG</sequence>
<dbReference type="OrthoDB" id="9810154at2"/>